<dbReference type="eggNOG" id="COG3629">
    <property type="taxonomic scope" value="Bacteria"/>
</dbReference>
<dbReference type="InterPro" id="IPR036388">
    <property type="entry name" value="WH-like_DNA-bd_sf"/>
</dbReference>
<dbReference type="PROSITE" id="PS51755">
    <property type="entry name" value="OMPR_PHOB"/>
    <property type="match status" value="1"/>
</dbReference>
<evidence type="ECO:0000256" key="5">
    <source>
        <dbReference type="PROSITE-ProRule" id="PRU01091"/>
    </source>
</evidence>
<dbReference type="InterPro" id="IPR016032">
    <property type="entry name" value="Sig_transdc_resp-reg_C-effctor"/>
</dbReference>
<dbReference type="CDD" id="cd15831">
    <property type="entry name" value="BTAD"/>
    <property type="match status" value="1"/>
</dbReference>
<dbReference type="PANTHER" id="PTHR35807">
    <property type="entry name" value="TRANSCRIPTIONAL REGULATOR REDD-RELATED"/>
    <property type="match status" value="1"/>
</dbReference>
<organism evidence="8 9">
    <name type="scientific">Stackebrandtia nassauensis (strain DSM 44728 / CIP 108903 / NRRL B-16338 / NBRC 102104 / LLR-40K-21)</name>
    <dbReference type="NCBI Taxonomy" id="446470"/>
    <lineage>
        <taxon>Bacteria</taxon>
        <taxon>Bacillati</taxon>
        <taxon>Actinomycetota</taxon>
        <taxon>Actinomycetes</taxon>
        <taxon>Glycomycetales</taxon>
        <taxon>Glycomycetaceae</taxon>
        <taxon>Stackebrandtia</taxon>
    </lineage>
</organism>
<dbReference type="GO" id="GO:0003677">
    <property type="term" value="F:DNA binding"/>
    <property type="evidence" value="ECO:0007669"/>
    <property type="project" value="UniProtKB-UniRule"/>
</dbReference>
<dbReference type="SUPFAM" id="SSF46894">
    <property type="entry name" value="C-terminal effector domain of the bipartite response regulators"/>
    <property type="match status" value="1"/>
</dbReference>
<dbReference type="KEGG" id="sna:Snas_3782"/>
<dbReference type="InterPro" id="IPR011990">
    <property type="entry name" value="TPR-like_helical_dom_sf"/>
</dbReference>
<protein>
    <submittedName>
        <fullName evidence="8">Transcriptional regulator, SARP family</fullName>
    </submittedName>
</protein>
<dbReference type="SMART" id="SM00862">
    <property type="entry name" value="Trans_reg_C"/>
    <property type="match status" value="1"/>
</dbReference>
<dbReference type="InterPro" id="IPR019734">
    <property type="entry name" value="TPR_rpt"/>
</dbReference>
<accession>D3PYK6</accession>
<name>D3PYK6_STANL</name>
<dbReference type="eggNOG" id="COG3903">
    <property type="taxonomic scope" value="Bacteria"/>
</dbReference>
<dbReference type="AlphaFoldDB" id="D3PYK6"/>
<dbReference type="SMART" id="SM00028">
    <property type="entry name" value="TPR"/>
    <property type="match status" value="5"/>
</dbReference>
<keyword evidence="2" id="KW-0805">Transcription regulation</keyword>
<feature type="region of interest" description="Disordered" evidence="6">
    <location>
        <begin position="251"/>
        <end position="273"/>
    </location>
</feature>
<comment type="similarity">
    <text evidence="1">Belongs to the AfsR/DnrI/RedD regulatory family.</text>
</comment>
<evidence type="ECO:0000259" key="7">
    <source>
        <dbReference type="PROSITE" id="PS51755"/>
    </source>
</evidence>
<dbReference type="SMART" id="SM01043">
    <property type="entry name" value="BTAD"/>
    <property type="match status" value="1"/>
</dbReference>
<dbReference type="SUPFAM" id="SSF48452">
    <property type="entry name" value="TPR-like"/>
    <property type="match status" value="3"/>
</dbReference>
<dbReference type="GO" id="GO:0043531">
    <property type="term" value="F:ADP binding"/>
    <property type="evidence" value="ECO:0007669"/>
    <property type="project" value="InterPro"/>
</dbReference>
<dbReference type="HOGENOM" id="CLU_004665_2_0_11"/>
<dbReference type="GO" id="GO:0006355">
    <property type="term" value="P:regulation of DNA-templated transcription"/>
    <property type="evidence" value="ECO:0007669"/>
    <property type="project" value="InterPro"/>
</dbReference>
<dbReference type="Proteomes" id="UP000000844">
    <property type="component" value="Chromosome"/>
</dbReference>
<feature type="DNA-binding region" description="OmpR/PhoB-type" evidence="5">
    <location>
        <begin position="1"/>
        <end position="98"/>
    </location>
</feature>
<evidence type="ECO:0000256" key="4">
    <source>
        <dbReference type="ARBA" id="ARBA00023163"/>
    </source>
</evidence>
<dbReference type="InterPro" id="IPR001867">
    <property type="entry name" value="OmpR/PhoB-type_DNA-bd"/>
</dbReference>
<dbReference type="Gene3D" id="1.25.40.10">
    <property type="entry name" value="Tetratricopeptide repeat domain"/>
    <property type="match status" value="2"/>
</dbReference>
<proteinExistence type="inferred from homology"/>
<keyword evidence="9" id="KW-1185">Reference proteome</keyword>
<evidence type="ECO:0000256" key="3">
    <source>
        <dbReference type="ARBA" id="ARBA00023125"/>
    </source>
</evidence>
<dbReference type="STRING" id="446470.Snas_3782"/>
<keyword evidence="4" id="KW-0804">Transcription</keyword>
<feature type="domain" description="OmpR/PhoB-type" evidence="7">
    <location>
        <begin position="1"/>
        <end position="98"/>
    </location>
</feature>
<evidence type="ECO:0000313" key="9">
    <source>
        <dbReference type="Proteomes" id="UP000000844"/>
    </source>
</evidence>
<dbReference type="InterPro" id="IPR051677">
    <property type="entry name" value="AfsR-DnrI-RedD_regulator"/>
</dbReference>
<dbReference type="GO" id="GO:0000160">
    <property type="term" value="P:phosphorelay signal transduction system"/>
    <property type="evidence" value="ECO:0007669"/>
    <property type="project" value="InterPro"/>
</dbReference>
<dbReference type="EMBL" id="CP001778">
    <property type="protein sequence ID" value="ADD43439.1"/>
    <property type="molecule type" value="Genomic_DNA"/>
</dbReference>
<evidence type="ECO:0000313" key="8">
    <source>
        <dbReference type="EMBL" id="ADD43439.1"/>
    </source>
</evidence>
<dbReference type="InterPro" id="IPR005158">
    <property type="entry name" value="BTAD"/>
</dbReference>
<evidence type="ECO:0000256" key="1">
    <source>
        <dbReference type="ARBA" id="ARBA00005820"/>
    </source>
</evidence>
<reference evidence="8 9" key="1">
    <citation type="journal article" date="2009" name="Stand. Genomic Sci.">
        <title>Complete genome sequence of Stackebrandtia nassauensis type strain (LLR-40K-21).</title>
        <authorList>
            <person name="Munk C."/>
            <person name="Lapidus A."/>
            <person name="Copeland A."/>
            <person name="Jando M."/>
            <person name="Mayilraj S."/>
            <person name="Glavina Del Rio T."/>
            <person name="Nolan M."/>
            <person name="Chen F."/>
            <person name="Lucas S."/>
            <person name="Tice H."/>
            <person name="Cheng J.F."/>
            <person name="Han C."/>
            <person name="Detter J.C."/>
            <person name="Bruce D."/>
            <person name="Goodwin L."/>
            <person name="Chain P."/>
            <person name="Pitluck S."/>
            <person name="Goker M."/>
            <person name="Ovchinikova G."/>
            <person name="Pati A."/>
            <person name="Ivanova N."/>
            <person name="Mavromatis K."/>
            <person name="Chen A."/>
            <person name="Palaniappan K."/>
            <person name="Land M."/>
            <person name="Hauser L."/>
            <person name="Chang Y.J."/>
            <person name="Jeffries C.D."/>
            <person name="Bristow J."/>
            <person name="Eisen J.A."/>
            <person name="Markowitz V."/>
            <person name="Hugenholtz P."/>
            <person name="Kyrpides N.C."/>
            <person name="Klenk H.P."/>
        </authorList>
    </citation>
    <scope>NUCLEOTIDE SEQUENCE [LARGE SCALE GENOMIC DNA]</scope>
    <source>
        <strain evidence="9">DSM 44728 / CIP 108903 / NRRL B-16338 / NBRC 102104 / LLR-40K-21</strain>
    </source>
</reference>
<dbReference type="SUPFAM" id="SSF52540">
    <property type="entry name" value="P-loop containing nucleoside triphosphate hydrolases"/>
    <property type="match status" value="1"/>
</dbReference>
<dbReference type="InterPro" id="IPR027417">
    <property type="entry name" value="P-loop_NTPase"/>
</dbReference>
<sequence length="982" mass="105685">MLTQGDEPLIRLLGDVSIVVNGEPVSAGTPKQACVLACLAWTPGTPVDTDTIIERVWDGDAPANPRNTLSPYVTRLRSLLSDTGATITGKSGTYTLNVADTDVDVHAMRTLAARARDVPAHHPDAISLRRKALRLWRGSPLSRVDCRWADAISVTLEPEHVSLWTDLFDAELAQGNHATILGELSQLHNRHPDNENLIGQYMVALYRCGRGVEALETFRRTDSRFRREFGIDASRRLAELQRRILADDPSLSDTAAAKTSTEPVPAQLPEPPPGFVGRSAELRAADDQVARGRRAVAFVGPGGMGKTSLALWWAHRVAADFADGQLFADLRGYSGEEPVPTSRILAGFLRALGHNDSDLPTGESELAGMYRTALAKKNVLIVLDNAAGPAQVRPLLPGDGNCLAVLTSRDDLRGLKVDHDVATIGVGELSTPDAVAILSAHVTAAPEARDQLERLAELCGHLPLAIRLAASRLPSGSAEELSALVTDLESGDRLATLSRPGETVGGLAATIESSYRRLDPAAREVFELLGAHPSGEADAAALANAVGRPVAQVNRSLRRLEAAHLAHRVESRWGVHDLVKEFAARAAGDVGDRLGRLYDWYAMGVLGADGHIYGPRPQLRVDTTVPPPEFDGAGEADAWVEPRVDVFLAAIDQAAARHRDQALRLVTGLWRYLWRRGMYDAWITAQHTVLDAFGEDADARVRCQLLMGLGNAYNCAGRHDKGAGHIRAAYDLAQDLDVEERAKTAGALGVLLSDCGSSREARSYLEQARDLYAKAAVPGRVAVSQYELGRLDYRDEVFADALDRFAEAVAVWESLAPGSVAIGLTSLGRTQARLGRLAEAATTLERAVAAARDLSHPSVESYALSILAIVLHRNGSTRAGWRRHREAIALTPRVTHADLRVEIHNFAGVFRAQAEQPEAAIEYHHVALALAEEADAGYEKARAHQGLADAYAARDDAEAAAHRRAAAAGFALAQTPPPSDLL</sequence>
<dbReference type="PRINTS" id="PR00364">
    <property type="entry name" value="DISEASERSIST"/>
</dbReference>
<dbReference type="Pfam" id="PF13424">
    <property type="entry name" value="TPR_12"/>
    <property type="match status" value="1"/>
</dbReference>
<dbReference type="OrthoDB" id="581105at2"/>
<evidence type="ECO:0000256" key="6">
    <source>
        <dbReference type="SAM" id="MobiDB-lite"/>
    </source>
</evidence>
<feature type="compositionally biased region" description="Polar residues" evidence="6">
    <location>
        <begin position="251"/>
        <end position="262"/>
    </location>
</feature>
<evidence type="ECO:0000256" key="2">
    <source>
        <dbReference type="ARBA" id="ARBA00023015"/>
    </source>
</evidence>
<dbReference type="RefSeq" id="WP_013019010.1">
    <property type="nucleotide sequence ID" value="NC_013947.1"/>
</dbReference>
<keyword evidence="3 5" id="KW-0238">DNA-binding</keyword>
<dbReference type="Gene3D" id="3.40.50.300">
    <property type="entry name" value="P-loop containing nucleotide triphosphate hydrolases"/>
    <property type="match status" value="1"/>
</dbReference>
<dbReference type="Gene3D" id="1.10.10.10">
    <property type="entry name" value="Winged helix-like DNA-binding domain superfamily/Winged helix DNA-binding domain"/>
    <property type="match status" value="1"/>
</dbReference>
<dbReference type="Pfam" id="PF00486">
    <property type="entry name" value="Trans_reg_C"/>
    <property type="match status" value="1"/>
</dbReference>
<dbReference type="Pfam" id="PF03704">
    <property type="entry name" value="BTAD"/>
    <property type="match status" value="1"/>
</dbReference>
<dbReference type="PANTHER" id="PTHR35807:SF1">
    <property type="entry name" value="TRANSCRIPTIONAL REGULATOR REDD"/>
    <property type="match status" value="1"/>
</dbReference>
<gene>
    <name evidence="8" type="ordered locus">Snas_3782</name>
</gene>